<proteinExistence type="inferred from homology"/>
<dbReference type="Pfam" id="PF06399">
    <property type="entry name" value="GFRP"/>
    <property type="match status" value="1"/>
</dbReference>
<dbReference type="GO" id="GO:0005829">
    <property type="term" value="C:cytosol"/>
    <property type="evidence" value="ECO:0007669"/>
    <property type="project" value="UniProtKB-SubCell"/>
</dbReference>
<dbReference type="SUPFAM" id="SSF69761">
    <property type="entry name" value="GTP cyclohydrolase I feedback regulatory protein, GFRP"/>
    <property type="match status" value="1"/>
</dbReference>
<dbReference type="GO" id="GO:0031965">
    <property type="term" value="C:nuclear membrane"/>
    <property type="evidence" value="ECO:0007669"/>
    <property type="project" value="UniProtKB-SubCell"/>
</dbReference>
<evidence type="ECO:0000313" key="12">
    <source>
        <dbReference type="Proteomes" id="UP000645828"/>
    </source>
</evidence>
<comment type="subunit">
    <text evidence="10">Homopentamer. Forms a complex with GCH1 where a GCH1 homodecamer is sandwiched by two GFRP homopentamers. Interacts with GCH1.</text>
</comment>
<dbReference type="AlphaFoldDB" id="A0A811ZJH1"/>
<reference evidence="11" key="1">
    <citation type="submission" date="2020-12" db="EMBL/GenBank/DDBJ databases">
        <authorList>
            <consortium name="Molecular Ecology Group"/>
        </authorList>
    </citation>
    <scope>NUCLEOTIDE SEQUENCE</scope>
    <source>
        <strain evidence="11">TBG_1078</strain>
    </source>
</reference>
<accession>A0A811ZJH1</accession>
<comment type="similarity">
    <text evidence="3">Belongs to the GFRP family.</text>
</comment>
<evidence type="ECO:0000256" key="4">
    <source>
        <dbReference type="ARBA" id="ARBA00020099"/>
    </source>
</evidence>
<evidence type="ECO:0000256" key="8">
    <source>
        <dbReference type="ARBA" id="ARBA00032599"/>
    </source>
</evidence>
<dbReference type="GO" id="GO:0044549">
    <property type="term" value="F:GTP cyclohydrolase binding"/>
    <property type="evidence" value="ECO:0007669"/>
    <property type="project" value="TreeGrafter"/>
</dbReference>
<evidence type="ECO:0000256" key="3">
    <source>
        <dbReference type="ARBA" id="ARBA00007605"/>
    </source>
</evidence>
<dbReference type="InterPro" id="IPR009112">
    <property type="entry name" value="GTP_CycHdrlase_I_reg"/>
</dbReference>
<evidence type="ECO:0000256" key="9">
    <source>
        <dbReference type="ARBA" id="ARBA00055241"/>
    </source>
</evidence>
<comment type="caution">
    <text evidence="11">The sequence shown here is derived from an EMBL/GenBank/DDBJ whole genome shotgun (WGS) entry which is preliminary data.</text>
</comment>
<evidence type="ECO:0000313" key="11">
    <source>
        <dbReference type="EMBL" id="CAD7688793.1"/>
    </source>
</evidence>
<dbReference type="Gene3D" id="3.30.1410.10">
    <property type="entry name" value="GTP cyclohydrolase I feedback regulatory protein GFRP"/>
    <property type="match status" value="1"/>
</dbReference>
<evidence type="ECO:0000256" key="7">
    <source>
        <dbReference type="ARBA" id="ARBA00023242"/>
    </source>
</evidence>
<dbReference type="InterPro" id="IPR036717">
    <property type="entry name" value="GFRP_sf"/>
</dbReference>
<evidence type="ECO:0000256" key="6">
    <source>
        <dbReference type="ARBA" id="ARBA00023136"/>
    </source>
</evidence>
<keyword evidence="6" id="KW-0472">Membrane</keyword>
<organism evidence="11 12">
    <name type="scientific">Nyctereutes procyonoides</name>
    <name type="common">Raccoon dog</name>
    <name type="synonym">Canis procyonoides</name>
    <dbReference type="NCBI Taxonomy" id="34880"/>
    <lineage>
        <taxon>Eukaryota</taxon>
        <taxon>Metazoa</taxon>
        <taxon>Chordata</taxon>
        <taxon>Craniata</taxon>
        <taxon>Vertebrata</taxon>
        <taxon>Euteleostomi</taxon>
        <taxon>Mammalia</taxon>
        <taxon>Eutheria</taxon>
        <taxon>Laurasiatheria</taxon>
        <taxon>Carnivora</taxon>
        <taxon>Caniformia</taxon>
        <taxon>Canidae</taxon>
        <taxon>Nyctereutes</taxon>
    </lineage>
</organism>
<dbReference type="FunFam" id="3.30.1410.10:FF:000001">
    <property type="entry name" value="GTP cyclohydrolase 1 feedback regulatory protein"/>
    <property type="match status" value="1"/>
</dbReference>
<dbReference type="PANTHER" id="PTHR16852:SF2">
    <property type="entry name" value="GTP CYCLOHYDROLASE 1 FEEDBACK REGULATORY PROTEIN"/>
    <property type="match status" value="1"/>
</dbReference>
<sequence>MPYLLISTHIHTEVHPTLVGGKYSDLEQVQYLGASKRSVLGNNFFLDELKCKGFLVLSMTEMGQTLVWWLHKG</sequence>
<comment type="subcellular location">
    <subcellularLocation>
        <location evidence="2">Cytoplasm</location>
        <location evidence="2">Cytosol</location>
    </subcellularLocation>
    <subcellularLocation>
        <location evidence="1">Nucleus membrane</location>
    </subcellularLocation>
</comment>
<keyword evidence="7" id="KW-0539">Nucleus</keyword>
<dbReference type="EMBL" id="CAJHUB010000768">
    <property type="protein sequence ID" value="CAD7688793.1"/>
    <property type="molecule type" value="Genomic_DNA"/>
</dbReference>
<keyword evidence="12" id="KW-1185">Reference proteome</keyword>
<evidence type="ECO:0000256" key="1">
    <source>
        <dbReference type="ARBA" id="ARBA00004126"/>
    </source>
</evidence>
<dbReference type="PANTHER" id="PTHR16852">
    <property type="entry name" value="GTP CYCLOHYDROLASE 1 FEEDBACK REGULATORY PROTEIN"/>
    <property type="match status" value="1"/>
</dbReference>
<comment type="function">
    <text evidence="9">Mediates tetrahydrobiopterin inhibition of GTP cyclohydrolase 1. This inhibition is reversed by L-phenylalanine.</text>
</comment>
<name>A0A811ZJH1_NYCPR</name>
<keyword evidence="5" id="KW-0963">Cytoplasm</keyword>
<dbReference type="Proteomes" id="UP000645828">
    <property type="component" value="Unassembled WGS sequence"/>
</dbReference>
<protein>
    <recommendedName>
        <fullName evidence="4">GTP cyclohydrolase 1 feedback regulatory protein</fullName>
    </recommendedName>
    <alternativeName>
        <fullName evidence="8">GTP cyclohydrolase I feedback regulatory protein</fullName>
    </alternativeName>
</protein>
<gene>
    <name evidence="11" type="ORF">NYPRO_LOCUS21587</name>
</gene>
<evidence type="ECO:0000256" key="10">
    <source>
        <dbReference type="ARBA" id="ARBA00063525"/>
    </source>
</evidence>
<evidence type="ECO:0000256" key="2">
    <source>
        <dbReference type="ARBA" id="ARBA00004514"/>
    </source>
</evidence>
<evidence type="ECO:0000256" key="5">
    <source>
        <dbReference type="ARBA" id="ARBA00022490"/>
    </source>
</evidence>
<dbReference type="GO" id="GO:0009890">
    <property type="term" value="P:negative regulation of biosynthetic process"/>
    <property type="evidence" value="ECO:0007669"/>
    <property type="project" value="InterPro"/>
</dbReference>